<dbReference type="EMBL" id="CP154795">
    <property type="protein sequence ID" value="XAN07710.1"/>
    <property type="molecule type" value="Genomic_DNA"/>
</dbReference>
<dbReference type="InterPro" id="IPR002347">
    <property type="entry name" value="SDR_fam"/>
</dbReference>
<dbReference type="PANTHER" id="PTHR48107:SF7">
    <property type="entry name" value="RE15974P"/>
    <property type="match status" value="1"/>
</dbReference>
<protein>
    <submittedName>
        <fullName evidence="3">SDR family oxidoreductase</fullName>
    </submittedName>
</protein>
<organism evidence="3 4">
    <name type="scientific">Ammonicoccus fulvus</name>
    <dbReference type="NCBI Taxonomy" id="3138240"/>
    <lineage>
        <taxon>Bacteria</taxon>
        <taxon>Bacillati</taxon>
        <taxon>Actinomycetota</taxon>
        <taxon>Actinomycetes</taxon>
        <taxon>Propionibacteriales</taxon>
        <taxon>Propionibacteriaceae</taxon>
        <taxon>Ammonicoccus</taxon>
    </lineage>
</organism>
<keyword evidence="2" id="KW-0560">Oxidoreductase</keyword>
<dbReference type="PANTHER" id="PTHR48107">
    <property type="entry name" value="NADPH-DEPENDENT ALDEHYDE REDUCTASE-LIKE PROTEIN, CHLOROPLASTIC-RELATED"/>
    <property type="match status" value="1"/>
</dbReference>
<accession>A0ABZ3FPT8</accession>
<dbReference type="RefSeq" id="WP_425309165.1">
    <property type="nucleotide sequence ID" value="NZ_CP154795.1"/>
</dbReference>
<dbReference type="Gene3D" id="3.40.50.720">
    <property type="entry name" value="NAD(P)-binding Rossmann-like Domain"/>
    <property type="match status" value="1"/>
</dbReference>
<evidence type="ECO:0000313" key="4">
    <source>
        <dbReference type="Proteomes" id="UP001442841"/>
    </source>
</evidence>
<proteinExistence type="inferred from homology"/>
<comment type="similarity">
    <text evidence="1">Belongs to the short-chain dehydrogenases/reductases (SDR) family.</text>
</comment>
<sequence length="272" mass="29222">MTLPLLGRVALVTGVSRRQGIAYACAARLLAMGADVFVTHHQPHDERQPWGADDLELVLAGLREVDPARRIEHFGADLADPEAPQRVLDAAAGAYGHVDILLAVHAQSGEDGPLGEMTATMIDSHYAVNTRSTILLTKLFAAQHDGRDGGRVVWFTSGQGLGPMRDEIAYAASRAALAGVAASVSDDLIDQGILLNVINPGPVDTGYLGEDAGLYPPEQLASLKRRFPLHRFGEPEDVARLVAFLASDEGRWIAGQVLNTEGGFRRWGFLED</sequence>
<name>A0ABZ3FPT8_9ACTN</name>
<dbReference type="PRINTS" id="PR00081">
    <property type="entry name" value="GDHRDH"/>
</dbReference>
<dbReference type="NCBIfam" id="NF009389">
    <property type="entry name" value="PRK12748.1"/>
    <property type="match status" value="1"/>
</dbReference>
<dbReference type="Proteomes" id="UP001442841">
    <property type="component" value="Chromosome"/>
</dbReference>
<keyword evidence="4" id="KW-1185">Reference proteome</keyword>
<dbReference type="InterPro" id="IPR036291">
    <property type="entry name" value="NAD(P)-bd_dom_sf"/>
</dbReference>
<evidence type="ECO:0000256" key="1">
    <source>
        <dbReference type="ARBA" id="ARBA00006484"/>
    </source>
</evidence>
<dbReference type="Pfam" id="PF13561">
    <property type="entry name" value="adh_short_C2"/>
    <property type="match status" value="1"/>
</dbReference>
<evidence type="ECO:0000313" key="3">
    <source>
        <dbReference type="EMBL" id="XAN07710.1"/>
    </source>
</evidence>
<gene>
    <name evidence="3" type="ORF">AADG42_10490</name>
</gene>
<reference evidence="3 4" key="1">
    <citation type="submission" date="2024-04" db="EMBL/GenBank/DDBJ databases">
        <title>Isolation of an actinomycete strain from pig manure.</title>
        <authorList>
            <person name="Gong T."/>
            <person name="Yu Z."/>
            <person name="An M."/>
            <person name="Wei C."/>
            <person name="Yang W."/>
            <person name="Liu L."/>
        </authorList>
    </citation>
    <scope>NUCLEOTIDE SEQUENCE [LARGE SCALE GENOMIC DNA]</scope>
    <source>
        <strain evidence="3 4">ZF39</strain>
    </source>
</reference>
<evidence type="ECO:0000256" key="2">
    <source>
        <dbReference type="ARBA" id="ARBA00023002"/>
    </source>
</evidence>
<dbReference type="SUPFAM" id="SSF51735">
    <property type="entry name" value="NAD(P)-binding Rossmann-fold domains"/>
    <property type="match status" value="1"/>
</dbReference>